<evidence type="ECO:0000259" key="10">
    <source>
        <dbReference type="Pfam" id="PF06814"/>
    </source>
</evidence>
<feature type="domain" description="PTM1-like N-terminal" evidence="11">
    <location>
        <begin position="64"/>
        <end position="160"/>
    </location>
</feature>
<feature type="chain" id="PRO_5013133786" evidence="9">
    <location>
        <begin position="31"/>
        <end position="563"/>
    </location>
</feature>
<dbReference type="InterPro" id="IPR053938">
    <property type="entry name" value="PTM1-like_N"/>
</dbReference>
<dbReference type="Proteomes" id="UP000186303">
    <property type="component" value="Chromosome 1"/>
</dbReference>
<dbReference type="VEuPathDB" id="FungiDB:MSYG_0450"/>
<dbReference type="GO" id="GO:0005794">
    <property type="term" value="C:Golgi apparatus"/>
    <property type="evidence" value="ECO:0007669"/>
    <property type="project" value="TreeGrafter"/>
</dbReference>
<dbReference type="OrthoDB" id="19932at2759"/>
<reference evidence="13" key="1">
    <citation type="journal article" date="2017" name="Nucleic Acids Res.">
        <title>Proteogenomics produces comprehensive and highly accurate protein-coding gene annotation in a complete genome assembly of Malassezia sympodialis.</title>
        <authorList>
            <person name="Zhu Y."/>
            <person name="Engstroem P.G."/>
            <person name="Tellgren-Roth C."/>
            <person name="Baudo C.D."/>
            <person name="Kennell J.C."/>
            <person name="Sun S."/>
            <person name="Billmyre R.B."/>
            <person name="Schroeder M.S."/>
            <person name="Andersson A."/>
            <person name="Holm T."/>
            <person name="Sigurgeirsson B."/>
            <person name="Wu G."/>
            <person name="Sankaranarayanan S.R."/>
            <person name="Siddharthan R."/>
            <person name="Sanyal K."/>
            <person name="Lundeberg J."/>
            <person name="Nystedt B."/>
            <person name="Boekhout T."/>
            <person name="Dawson T.L. Jr."/>
            <person name="Heitman J."/>
            <person name="Scheynius A."/>
            <person name="Lehtioe J."/>
        </authorList>
    </citation>
    <scope>NUCLEOTIDE SEQUENCE [LARGE SCALE GENOMIC DNA]</scope>
    <source>
        <strain evidence="13">ATCC 42132</strain>
    </source>
</reference>
<dbReference type="Pfam" id="PF06814">
    <property type="entry name" value="GOST_TM"/>
    <property type="match status" value="1"/>
</dbReference>
<organism evidence="12 13">
    <name type="scientific">Malassezia sympodialis (strain ATCC 42132)</name>
    <name type="common">Atopic eczema-associated yeast</name>
    <dbReference type="NCBI Taxonomy" id="1230383"/>
    <lineage>
        <taxon>Eukaryota</taxon>
        <taxon>Fungi</taxon>
        <taxon>Dikarya</taxon>
        <taxon>Basidiomycota</taxon>
        <taxon>Ustilaginomycotina</taxon>
        <taxon>Malasseziomycetes</taxon>
        <taxon>Malasseziales</taxon>
        <taxon>Malasseziaceae</taxon>
        <taxon>Malassezia</taxon>
    </lineage>
</organism>
<evidence type="ECO:0000256" key="9">
    <source>
        <dbReference type="SAM" id="SignalP"/>
    </source>
</evidence>
<dbReference type="PANTHER" id="PTHR21229">
    <property type="entry name" value="LUNG SEVEN TRANSMEMBRANE RECEPTOR"/>
    <property type="match status" value="1"/>
</dbReference>
<feature type="compositionally biased region" description="Basic and acidic residues" evidence="7">
    <location>
        <begin position="540"/>
        <end position="563"/>
    </location>
</feature>
<feature type="transmembrane region" description="Helical" evidence="8">
    <location>
        <begin position="433"/>
        <end position="455"/>
    </location>
</feature>
<gene>
    <name evidence="12" type="ORF">MSYG_0450</name>
</gene>
<keyword evidence="5 8" id="KW-1133">Transmembrane helix</keyword>
<feature type="domain" description="GOST seven transmembrane" evidence="10">
    <location>
        <begin position="198"/>
        <end position="464"/>
    </location>
</feature>
<feature type="transmembrane region" description="Helical" evidence="8">
    <location>
        <begin position="395"/>
        <end position="421"/>
    </location>
</feature>
<keyword evidence="6 8" id="KW-0472">Membrane</keyword>
<accession>A0A1M8A107</accession>
<feature type="transmembrane region" description="Helical" evidence="8">
    <location>
        <begin position="295"/>
        <end position="311"/>
    </location>
</feature>
<feature type="compositionally biased region" description="Basic and acidic residues" evidence="7">
    <location>
        <begin position="513"/>
        <end position="526"/>
    </location>
</feature>
<dbReference type="Pfam" id="PF21902">
    <property type="entry name" value="PTM1-like_N"/>
    <property type="match status" value="1"/>
</dbReference>
<dbReference type="InterPro" id="IPR009637">
    <property type="entry name" value="GPR107/GPR108-like"/>
</dbReference>
<dbReference type="EMBL" id="LT671821">
    <property type="protein sequence ID" value="SHO76115.1"/>
    <property type="molecule type" value="Genomic_DNA"/>
</dbReference>
<evidence type="ECO:0000313" key="13">
    <source>
        <dbReference type="Proteomes" id="UP000186303"/>
    </source>
</evidence>
<evidence type="ECO:0000256" key="3">
    <source>
        <dbReference type="ARBA" id="ARBA00022692"/>
    </source>
</evidence>
<evidence type="ECO:0000256" key="5">
    <source>
        <dbReference type="ARBA" id="ARBA00022989"/>
    </source>
</evidence>
<evidence type="ECO:0000259" key="11">
    <source>
        <dbReference type="Pfam" id="PF21902"/>
    </source>
</evidence>
<comment type="subcellular location">
    <subcellularLocation>
        <location evidence="1">Membrane</location>
        <topology evidence="1">Multi-pass membrane protein</topology>
    </subcellularLocation>
</comment>
<evidence type="ECO:0000313" key="12">
    <source>
        <dbReference type="EMBL" id="SHO76115.1"/>
    </source>
</evidence>
<dbReference type="GO" id="GO:0005829">
    <property type="term" value="C:cytosol"/>
    <property type="evidence" value="ECO:0007669"/>
    <property type="project" value="GOC"/>
</dbReference>
<evidence type="ECO:0000256" key="2">
    <source>
        <dbReference type="ARBA" id="ARBA00007883"/>
    </source>
</evidence>
<dbReference type="GO" id="GO:0016020">
    <property type="term" value="C:membrane"/>
    <property type="evidence" value="ECO:0007669"/>
    <property type="project" value="UniProtKB-SubCell"/>
</dbReference>
<protein>
    <submittedName>
        <fullName evidence="12">Uncharacterized protein</fullName>
    </submittedName>
</protein>
<feature type="transmembrane region" description="Helical" evidence="8">
    <location>
        <begin position="351"/>
        <end position="374"/>
    </location>
</feature>
<sequence>MHHHGMQAIVCRSWVVLACLVLALVSVCQAYSERLEDKTEMRQSCSGVWAGPNTSIDVLFYPNSSGLVTTIIYEISEFSKIGKYDPSGGKYGHISKTYLCTPTVQQRGLCKPDQLNMYLIEDGSSVWSIKQERMDFGERLMETKAMTYPVNRSGYYCMGVAPLRVPVSAVHNSTINQFHGEVVYHNRFAGHLPAAEHPKLYFYGFMTLVCVVLSVGWIFMCYKHRDQIVTVQHFVSAVLMFLVIEMACQWLFYRYYNAYPVDLRHFEAADGRPGVTSIARFLLVFTNILESVRDSMSFFLLLIVSMGYGVVRPNIGPVITRVYALTGLHFVFSVMYSIGIIFVLLDTTNAWVGLFIFPMALTLTVFYMWILSSLKSTIQDLHERRQTFKMNMFKRLQIILLGAVVFLTLYFFGITGLIAFTGTNDFIEESWKYRWFLLEGILVLLYFVVFGLIAWSWRPTGNNMRLAMSDELATDEDVAAGQFDVHTIGSEHEELDEDAEEVGSVHLRQLSHTPRDESAHQVHVTEPEYSAVGSDDDFGDYDKPNESKVLFENDDQDRSHLSP</sequence>
<dbReference type="AlphaFoldDB" id="A0A1M8A107"/>
<evidence type="ECO:0000256" key="1">
    <source>
        <dbReference type="ARBA" id="ARBA00004141"/>
    </source>
</evidence>
<keyword evidence="3 8" id="KW-0812">Transmembrane</keyword>
<keyword evidence="13" id="KW-1185">Reference proteome</keyword>
<dbReference type="OMA" id="TWGFYDF"/>
<feature type="signal peptide" evidence="9">
    <location>
        <begin position="1"/>
        <end position="30"/>
    </location>
</feature>
<feature type="transmembrane region" description="Helical" evidence="8">
    <location>
        <begin position="234"/>
        <end position="253"/>
    </location>
</feature>
<dbReference type="InterPro" id="IPR053937">
    <property type="entry name" value="GOST_TM"/>
</dbReference>
<evidence type="ECO:0000256" key="8">
    <source>
        <dbReference type="SAM" id="Phobius"/>
    </source>
</evidence>
<evidence type="ECO:0000256" key="4">
    <source>
        <dbReference type="ARBA" id="ARBA00022729"/>
    </source>
</evidence>
<feature type="transmembrane region" description="Helical" evidence="8">
    <location>
        <begin position="323"/>
        <end position="345"/>
    </location>
</feature>
<proteinExistence type="inferred from homology"/>
<keyword evidence="4 9" id="KW-0732">Signal</keyword>
<name>A0A1M8A107_MALS4</name>
<dbReference type="GO" id="GO:0042147">
    <property type="term" value="P:retrograde transport, endosome to Golgi"/>
    <property type="evidence" value="ECO:0007669"/>
    <property type="project" value="TreeGrafter"/>
</dbReference>
<comment type="similarity">
    <text evidence="2">Belongs to the LU7TM family.</text>
</comment>
<evidence type="ECO:0000256" key="7">
    <source>
        <dbReference type="SAM" id="MobiDB-lite"/>
    </source>
</evidence>
<evidence type="ECO:0000256" key="6">
    <source>
        <dbReference type="ARBA" id="ARBA00023136"/>
    </source>
</evidence>
<feature type="region of interest" description="Disordered" evidence="7">
    <location>
        <begin position="512"/>
        <end position="563"/>
    </location>
</feature>
<feature type="transmembrane region" description="Helical" evidence="8">
    <location>
        <begin position="200"/>
        <end position="222"/>
    </location>
</feature>
<dbReference type="PANTHER" id="PTHR21229:SF1">
    <property type="entry name" value="GH17801P"/>
    <property type="match status" value="1"/>
</dbReference>